<keyword evidence="3" id="KW-1185">Reference proteome</keyword>
<proteinExistence type="predicted"/>
<comment type="caution">
    <text evidence="2">The sequence shown here is derived from an EMBL/GenBank/DDBJ whole genome shotgun (WGS) entry which is preliminary data.</text>
</comment>
<accession>A0A0L6CJJ8</accession>
<sequence length="190" mass="19047">MCTVALVVAAGMTACGEQQVERGTPTSPSSSARPSVTTPAAAPTGVTPEGLQVRLELPRTTVRACKTLTGAVVVINPTGRAVDLWSGTVPGGPDCTPKHAVQLVGHGIDTSPAFTADCGSQPLRIASGTTRVPMSALTTYTSCSQDHPSIDSPRCGADGGPPGLPTGRYEARVVGSVLSAAPAVAVTVTS</sequence>
<organism evidence="2 3">
    <name type="scientific">Luteipulveratus halotolerans</name>
    <dbReference type="NCBI Taxonomy" id="1631356"/>
    <lineage>
        <taxon>Bacteria</taxon>
        <taxon>Bacillati</taxon>
        <taxon>Actinomycetota</taxon>
        <taxon>Actinomycetes</taxon>
        <taxon>Micrococcales</taxon>
        <taxon>Dermacoccaceae</taxon>
        <taxon>Luteipulveratus</taxon>
    </lineage>
</organism>
<dbReference type="EMBL" id="LAIR01000002">
    <property type="protein sequence ID" value="KNX37693.1"/>
    <property type="molecule type" value="Genomic_DNA"/>
</dbReference>
<reference evidence="3" key="1">
    <citation type="submission" date="2015-03" db="EMBL/GenBank/DDBJ databases">
        <title>Luteipulveratus halotolerans sp. nov., a novel actinobacterium (Dermacoccaceae) from Sarawak, Malaysia.</title>
        <authorList>
            <person name="Juboi H."/>
            <person name="Basik A."/>
            <person name="Shamsul S.S."/>
            <person name="Arnold P."/>
            <person name="Schmitt E.K."/>
            <person name="Sanglier J.-J."/>
            <person name="Yeo T."/>
        </authorList>
    </citation>
    <scope>NUCLEOTIDE SEQUENCE [LARGE SCALE GENOMIC DNA]</scope>
    <source>
        <strain evidence="3">C296001</strain>
    </source>
</reference>
<feature type="region of interest" description="Disordered" evidence="1">
    <location>
        <begin position="18"/>
        <end position="47"/>
    </location>
</feature>
<name>A0A0L6CJJ8_9MICO</name>
<gene>
    <name evidence="2" type="ORF">VV01_11945</name>
</gene>
<dbReference type="AlphaFoldDB" id="A0A0L6CJJ8"/>
<evidence type="ECO:0000256" key="1">
    <source>
        <dbReference type="SAM" id="MobiDB-lite"/>
    </source>
</evidence>
<protein>
    <submittedName>
        <fullName evidence="2">Uncharacterized protein</fullName>
    </submittedName>
</protein>
<dbReference type="Proteomes" id="UP000037397">
    <property type="component" value="Unassembled WGS sequence"/>
</dbReference>
<evidence type="ECO:0000313" key="3">
    <source>
        <dbReference type="Proteomes" id="UP000037397"/>
    </source>
</evidence>
<evidence type="ECO:0000313" key="2">
    <source>
        <dbReference type="EMBL" id="KNX37693.1"/>
    </source>
</evidence>
<feature type="compositionally biased region" description="Low complexity" evidence="1">
    <location>
        <begin position="22"/>
        <end position="47"/>
    </location>
</feature>